<protein>
    <submittedName>
        <fullName evidence="1">Uncharacterized protein</fullName>
    </submittedName>
</protein>
<dbReference type="AlphaFoldDB" id="A0AAE1CVM6"/>
<proteinExistence type="predicted"/>
<organism evidence="1 2">
    <name type="scientific">Elysia crispata</name>
    <name type="common">lettuce slug</name>
    <dbReference type="NCBI Taxonomy" id="231223"/>
    <lineage>
        <taxon>Eukaryota</taxon>
        <taxon>Metazoa</taxon>
        <taxon>Spiralia</taxon>
        <taxon>Lophotrochozoa</taxon>
        <taxon>Mollusca</taxon>
        <taxon>Gastropoda</taxon>
        <taxon>Heterobranchia</taxon>
        <taxon>Euthyneura</taxon>
        <taxon>Panpulmonata</taxon>
        <taxon>Sacoglossa</taxon>
        <taxon>Placobranchoidea</taxon>
        <taxon>Plakobranchidae</taxon>
        <taxon>Elysia</taxon>
    </lineage>
</organism>
<gene>
    <name evidence="1" type="ORF">RRG08_019451</name>
</gene>
<reference evidence="1" key="1">
    <citation type="journal article" date="2023" name="G3 (Bethesda)">
        <title>A reference genome for the long-term kleptoplast-retaining sea slug Elysia crispata morphotype clarki.</title>
        <authorList>
            <person name="Eastman K.E."/>
            <person name="Pendleton A.L."/>
            <person name="Shaikh M.A."/>
            <person name="Suttiyut T."/>
            <person name="Ogas R."/>
            <person name="Tomko P."/>
            <person name="Gavelis G."/>
            <person name="Widhalm J.R."/>
            <person name="Wisecaver J.H."/>
        </authorList>
    </citation>
    <scope>NUCLEOTIDE SEQUENCE</scope>
    <source>
        <strain evidence="1">ECLA1</strain>
    </source>
</reference>
<dbReference type="EMBL" id="JAWDGP010006558">
    <property type="protein sequence ID" value="KAK3738993.1"/>
    <property type="molecule type" value="Genomic_DNA"/>
</dbReference>
<name>A0AAE1CVM6_9GAST</name>
<dbReference type="Proteomes" id="UP001283361">
    <property type="component" value="Unassembled WGS sequence"/>
</dbReference>
<keyword evidence="2" id="KW-1185">Reference proteome</keyword>
<comment type="caution">
    <text evidence="1">The sequence shown here is derived from an EMBL/GenBank/DDBJ whole genome shotgun (WGS) entry which is preliminary data.</text>
</comment>
<evidence type="ECO:0000313" key="2">
    <source>
        <dbReference type="Proteomes" id="UP001283361"/>
    </source>
</evidence>
<sequence>MAVLAGKLSTAGDRDALERRPLPVMSITLMMHGVWDADILLDRTFLHRRRMFLSNQAQNDAEFVAAPVPHPLPSPSLPSVFVSPPIPGRAQIDRGCIHGNLCNHGNILSISCPKDPLPNPVPARKPLLGIIQNLQLYLYVAL</sequence>
<accession>A0AAE1CVM6</accession>
<evidence type="ECO:0000313" key="1">
    <source>
        <dbReference type="EMBL" id="KAK3738993.1"/>
    </source>
</evidence>